<evidence type="ECO:0000313" key="1">
    <source>
        <dbReference type="EMBL" id="CAH9053931.1"/>
    </source>
</evidence>
<protein>
    <recommendedName>
        <fullName evidence="3">Transposase</fullName>
    </recommendedName>
</protein>
<dbReference type="Proteomes" id="UP001152485">
    <property type="component" value="Unassembled WGS sequence"/>
</dbReference>
<proteinExistence type="predicted"/>
<dbReference type="EMBL" id="CAMAPD010000003">
    <property type="protein sequence ID" value="CAH9053931.1"/>
    <property type="molecule type" value="Genomic_DNA"/>
</dbReference>
<comment type="caution">
    <text evidence="1">The sequence shown here is derived from an EMBL/GenBank/DDBJ whole genome shotgun (WGS) entry which is preliminary data.</text>
</comment>
<reference evidence="1 2" key="1">
    <citation type="submission" date="2022-07" db="EMBL/GenBank/DDBJ databases">
        <authorList>
            <person name="Criscuolo A."/>
        </authorList>
    </citation>
    <scope>NUCLEOTIDE SEQUENCE [LARGE SCALE GENOMIC DNA]</scope>
    <source>
        <strain evidence="2">CIP 111951</strain>
    </source>
</reference>
<evidence type="ECO:0000313" key="2">
    <source>
        <dbReference type="Proteomes" id="UP001152485"/>
    </source>
</evidence>
<accession>A0ABN8UI09</accession>
<gene>
    <name evidence="1" type="ORF">PSECIP111951_00923</name>
</gene>
<evidence type="ECO:0008006" key="3">
    <source>
        <dbReference type="Google" id="ProtNLM"/>
    </source>
</evidence>
<sequence length="81" mass="9577">MLLGQTLFCLFSSFSLYKLHVLSNPPICLENNDKTNKIRVCGGYSMLRQKFRLEPKTITLTLRVEQILNFYRMIKKTFKDE</sequence>
<organism evidence="1 2">
    <name type="scientific">Pseudoalteromonas holothuriae</name>
    <dbReference type="NCBI Taxonomy" id="2963714"/>
    <lineage>
        <taxon>Bacteria</taxon>
        <taxon>Pseudomonadati</taxon>
        <taxon>Pseudomonadota</taxon>
        <taxon>Gammaproteobacteria</taxon>
        <taxon>Alteromonadales</taxon>
        <taxon>Pseudoalteromonadaceae</taxon>
        <taxon>Pseudoalteromonas</taxon>
    </lineage>
</organism>
<name>A0ABN8UI09_9GAMM</name>